<dbReference type="InterPro" id="IPR013762">
    <property type="entry name" value="Integrase-like_cat_sf"/>
</dbReference>
<dbReference type="EMBL" id="LR586016">
    <property type="protein sequence ID" value="VIP01085.1"/>
    <property type="molecule type" value="Genomic_DNA"/>
</dbReference>
<dbReference type="Pfam" id="PF12728">
    <property type="entry name" value="HTH_17"/>
    <property type="match status" value="1"/>
</dbReference>
<dbReference type="InterPro" id="IPR002104">
    <property type="entry name" value="Integrase_catalytic"/>
</dbReference>
<comment type="similarity">
    <text evidence="1">Belongs to the 'phage' integrase family.</text>
</comment>
<evidence type="ECO:0000256" key="3">
    <source>
        <dbReference type="ARBA" id="ARBA00023172"/>
    </source>
</evidence>
<keyword evidence="7" id="KW-1185">Reference proteome</keyword>
<evidence type="ECO:0000313" key="7">
    <source>
        <dbReference type="Proteomes" id="UP000464378"/>
    </source>
</evidence>
<dbReference type="Proteomes" id="UP000464378">
    <property type="component" value="Chromosome"/>
</dbReference>
<keyword evidence="3" id="KW-0233">DNA recombination</keyword>
<evidence type="ECO:0000256" key="1">
    <source>
        <dbReference type="ARBA" id="ARBA00008857"/>
    </source>
</evidence>
<dbReference type="InterPro" id="IPR050090">
    <property type="entry name" value="Tyrosine_recombinase_XerCD"/>
</dbReference>
<dbReference type="GO" id="GO:0006310">
    <property type="term" value="P:DNA recombination"/>
    <property type="evidence" value="ECO:0007669"/>
    <property type="project" value="UniProtKB-KW"/>
</dbReference>
<dbReference type="GO" id="GO:0015074">
    <property type="term" value="P:DNA integration"/>
    <property type="evidence" value="ECO:0007669"/>
    <property type="project" value="InterPro"/>
</dbReference>
<evidence type="ECO:0000256" key="2">
    <source>
        <dbReference type="ARBA" id="ARBA00023125"/>
    </source>
</evidence>
<dbReference type="CDD" id="cd00397">
    <property type="entry name" value="DNA_BRE_C"/>
    <property type="match status" value="1"/>
</dbReference>
<evidence type="ECO:0000256" key="4">
    <source>
        <dbReference type="SAM" id="MobiDB-lite"/>
    </source>
</evidence>
<evidence type="ECO:0000313" key="6">
    <source>
        <dbReference type="EMBL" id="VIP01085.1"/>
    </source>
</evidence>
<dbReference type="PROSITE" id="PS51898">
    <property type="entry name" value="TYR_RECOMBINASE"/>
    <property type="match status" value="1"/>
</dbReference>
<reference evidence="6" key="1">
    <citation type="submission" date="2019-04" db="EMBL/GenBank/DDBJ databases">
        <authorList>
            <consortium name="Science for Life Laboratories"/>
        </authorList>
    </citation>
    <scope>NUCLEOTIDE SEQUENCE</scope>
    <source>
        <strain evidence="6">MBLW1</strain>
    </source>
</reference>
<accession>A0A6C2YJ22</accession>
<dbReference type="InParanoid" id="A0A6C2YJ22"/>
<organism evidence="6">
    <name type="scientific">Tuwongella immobilis</name>
    <dbReference type="NCBI Taxonomy" id="692036"/>
    <lineage>
        <taxon>Bacteria</taxon>
        <taxon>Pseudomonadati</taxon>
        <taxon>Planctomycetota</taxon>
        <taxon>Planctomycetia</taxon>
        <taxon>Gemmatales</taxon>
        <taxon>Gemmataceae</taxon>
        <taxon>Tuwongella</taxon>
    </lineage>
</organism>
<proteinExistence type="inferred from homology"/>
<dbReference type="Gene3D" id="1.10.443.10">
    <property type="entry name" value="Intergrase catalytic core"/>
    <property type="match status" value="1"/>
</dbReference>
<dbReference type="AlphaFoldDB" id="A0A6C2YJ22"/>
<sequence length="574" mass="63490">MPKPFKIVSTRQLPPNPEIVNHQGKPHIRLKDNRGRSTLFPLSQNQRSYLRPSKCWYFEFRDAQGVIRRKKGFTDFAATQQLALDEAKRVERMRSGILDPTQEHLCRPLSHHVQEFRDHLEAKGRSVEYVRLAVSRLTILFDAAGFVSVADVSASRINEILNAMRRGHAAIEIPIGESFAPGEIARLLGITPTAVSMLVRRHQLPATGNGKARRYPRSTVEALIRNRGKGTSPQTLAHYVTTVKSFFRWMVRDRRLGISPVDTLVPPDARADVRHARRELTMDELRKLLMGTRASPRLFRGLSGQDRYVLYLMAATTGFRVRALAGLTVADFRLDQAVGSVTLGAKLDKSKRGKVQPIPADVAQELRRFLSGKPLGTPIWGGTWHRKAAEMIRADLAAVGIPYSVNGPNGPEFADFHALRHSYLTLGGRSGIDLRTLQELAGHSTPSLTARYSHRRFDDLAGAVAKLPSLTNDPDDPANQASMSESRETEPRSGVVPGVVTGSIAMHSMASIDEVGSDPSVRGELTQPHETKQPGAKLHQVASNCNVHPIGFEPITFGSVDRCSIQLSYGCVWD</sequence>
<dbReference type="PANTHER" id="PTHR30349">
    <property type="entry name" value="PHAGE INTEGRASE-RELATED"/>
    <property type="match status" value="1"/>
</dbReference>
<feature type="region of interest" description="Disordered" evidence="4">
    <location>
        <begin position="467"/>
        <end position="498"/>
    </location>
</feature>
<name>A0A6C2YJ22_9BACT</name>
<dbReference type="EMBL" id="LR593887">
    <property type="protein sequence ID" value="VTR97595.1"/>
    <property type="molecule type" value="Genomic_DNA"/>
</dbReference>
<dbReference type="InterPro" id="IPR011010">
    <property type="entry name" value="DNA_brk_join_enz"/>
</dbReference>
<protein>
    <recommendedName>
        <fullName evidence="5">Tyr recombinase domain-containing protein</fullName>
    </recommendedName>
</protein>
<dbReference type="PANTHER" id="PTHR30349:SF41">
    <property type="entry name" value="INTEGRASE_RECOMBINASE PROTEIN MJ0367-RELATED"/>
    <property type="match status" value="1"/>
</dbReference>
<feature type="region of interest" description="Disordered" evidence="4">
    <location>
        <begin position="515"/>
        <end position="538"/>
    </location>
</feature>
<dbReference type="SUPFAM" id="SSF56349">
    <property type="entry name" value="DNA breaking-rejoining enzymes"/>
    <property type="match status" value="1"/>
</dbReference>
<dbReference type="Gene3D" id="1.10.150.130">
    <property type="match status" value="1"/>
</dbReference>
<dbReference type="KEGG" id="tim:GMBLW1_28750"/>
<dbReference type="GO" id="GO:0003677">
    <property type="term" value="F:DNA binding"/>
    <property type="evidence" value="ECO:0007669"/>
    <property type="project" value="UniProtKB-KW"/>
</dbReference>
<dbReference type="InterPro" id="IPR010998">
    <property type="entry name" value="Integrase_recombinase_N"/>
</dbReference>
<evidence type="ECO:0000259" key="5">
    <source>
        <dbReference type="PROSITE" id="PS51898"/>
    </source>
</evidence>
<dbReference type="InterPro" id="IPR041657">
    <property type="entry name" value="HTH_17"/>
</dbReference>
<feature type="domain" description="Tyr recombinase" evidence="5">
    <location>
        <begin position="275"/>
        <end position="465"/>
    </location>
</feature>
<gene>
    <name evidence="6" type="ORF">GMBLW1_28750</name>
</gene>
<keyword evidence="2" id="KW-0238">DNA-binding</keyword>
<dbReference type="Pfam" id="PF00589">
    <property type="entry name" value="Phage_integrase"/>
    <property type="match status" value="1"/>
</dbReference>